<accession>A0A166M2V7</accession>
<evidence type="ECO:0000256" key="5">
    <source>
        <dbReference type="ARBA" id="ARBA00022737"/>
    </source>
</evidence>
<feature type="region of interest" description="Disordered" evidence="7">
    <location>
        <begin position="1021"/>
        <end position="1080"/>
    </location>
</feature>
<feature type="region of interest" description="Disordered" evidence="7">
    <location>
        <begin position="702"/>
        <end position="789"/>
    </location>
</feature>
<gene>
    <name evidence="8" type="ORF">FIBSPDRAFT_1042747</name>
</gene>
<keyword evidence="5" id="KW-0677">Repeat</keyword>
<dbReference type="AlphaFoldDB" id="A0A166M2V7"/>
<dbReference type="Gene3D" id="2.130.10.10">
    <property type="entry name" value="YVTN repeat-like/Quinoprotein amine dehydrogenase"/>
    <property type="match status" value="1"/>
</dbReference>
<keyword evidence="9" id="KW-1185">Reference proteome</keyword>
<feature type="compositionally biased region" description="Basic and acidic residues" evidence="7">
    <location>
        <begin position="148"/>
        <end position="158"/>
    </location>
</feature>
<dbReference type="Proteomes" id="UP000076532">
    <property type="component" value="Unassembled WGS sequence"/>
</dbReference>
<dbReference type="InterPro" id="IPR015943">
    <property type="entry name" value="WD40/YVTN_repeat-like_dom_sf"/>
</dbReference>
<feature type="compositionally biased region" description="Polar residues" evidence="7">
    <location>
        <begin position="1044"/>
        <end position="1080"/>
    </location>
</feature>
<evidence type="ECO:0000256" key="7">
    <source>
        <dbReference type="SAM" id="MobiDB-lite"/>
    </source>
</evidence>
<dbReference type="SUPFAM" id="SSF50978">
    <property type="entry name" value="WD40 repeat-like"/>
    <property type="match status" value="1"/>
</dbReference>
<keyword evidence="3" id="KW-0963">Cytoplasm</keyword>
<evidence type="ECO:0000313" key="9">
    <source>
        <dbReference type="Proteomes" id="UP000076532"/>
    </source>
</evidence>
<feature type="compositionally biased region" description="Polar residues" evidence="7">
    <location>
        <begin position="1"/>
        <end position="46"/>
    </location>
</feature>
<dbReference type="InterPro" id="IPR036322">
    <property type="entry name" value="WD40_repeat_dom_sf"/>
</dbReference>
<feature type="region of interest" description="Disordered" evidence="7">
    <location>
        <begin position="1"/>
        <end position="294"/>
    </location>
</feature>
<organism evidence="8 9">
    <name type="scientific">Athelia psychrophila</name>
    <dbReference type="NCBI Taxonomy" id="1759441"/>
    <lineage>
        <taxon>Eukaryota</taxon>
        <taxon>Fungi</taxon>
        <taxon>Dikarya</taxon>
        <taxon>Basidiomycota</taxon>
        <taxon>Agaricomycotina</taxon>
        <taxon>Agaricomycetes</taxon>
        <taxon>Agaricomycetidae</taxon>
        <taxon>Atheliales</taxon>
        <taxon>Atheliaceae</taxon>
        <taxon>Athelia</taxon>
    </lineage>
</organism>
<feature type="compositionally biased region" description="Low complexity" evidence="7">
    <location>
        <begin position="74"/>
        <end position="91"/>
    </location>
</feature>
<dbReference type="EMBL" id="KV417531">
    <property type="protein sequence ID" value="KZP23581.1"/>
    <property type="molecule type" value="Genomic_DNA"/>
</dbReference>
<feature type="compositionally biased region" description="Polar residues" evidence="7">
    <location>
        <begin position="113"/>
        <end position="123"/>
    </location>
</feature>
<evidence type="ECO:0000256" key="1">
    <source>
        <dbReference type="ARBA" id="ARBA00004201"/>
    </source>
</evidence>
<evidence type="ECO:0000256" key="6">
    <source>
        <dbReference type="SAM" id="Coils"/>
    </source>
</evidence>
<dbReference type="GO" id="GO:0000932">
    <property type="term" value="C:P-body"/>
    <property type="evidence" value="ECO:0007669"/>
    <property type="project" value="UniProtKB-SubCell"/>
</dbReference>
<dbReference type="STRING" id="436010.A0A166M2V7"/>
<proteinExistence type="inferred from homology"/>
<dbReference type="InterPro" id="IPR044938">
    <property type="entry name" value="EDC4_C_sf"/>
</dbReference>
<evidence type="ECO:0000256" key="3">
    <source>
        <dbReference type="ARBA" id="ARBA00022490"/>
    </source>
</evidence>
<dbReference type="OrthoDB" id="21128at2759"/>
<dbReference type="PANTHER" id="PTHR15598:SF5">
    <property type="entry name" value="ENHANCER OF MRNA-DECAPPING PROTEIN 4"/>
    <property type="match status" value="1"/>
</dbReference>
<name>A0A166M2V7_9AGAM</name>
<feature type="region of interest" description="Disordered" evidence="7">
    <location>
        <begin position="1091"/>
        <end position="1110"/>
    </location>
</feature>
<evidence type="ECO:0000256" key="2">
    <source>
        <dbReference type="ARBA" id="ARBA00009639"/>
    </source>
</evidence>
<sequence length="1249" mass="137093">MGSQSMTGSAAPSPQYTQPTRNTPPRATEQQYPSREGSYGSNNQDTTPRELPQPPAPPPQQQVPQQQPPPPPSQQQQSSPQPQQPPQQQQQPPSPRKSMFDFVSPFDALLSGASPQSKKNSVPQLPPVERSGAIGEPWIAASVAASPDPKRQSVEHLMEQLTRGQVPQQQAPPPQHQPAYDSYASEDFTQNELIQPRGGIQFPQLSAPAPPPPPPQQARVPSPRASPPKLPVQSQQQQQQQRPQPRAGESPIGQPAQQQAPGSNRREKESSPIPRGNWKTDVKGKGPAAKGKVAAHSQTIIYDVSLPLDEITEHHGMMSNLPLSRWSDKILSSCLGPPSERLNWVAYAMTKGRVRVISRSSGDRTLLQLPSIFPPTTSVTDMAVFGNRLAGVTSDGGFIIWELPEVITDDVPGQILLCIAPGNNGDPLHSVKWHPKQAETLAVASDSKIYLMELEVVAHVYRGSPLPQSELPRMAQVFSLSSRLVAFDFDVLHYALATISEDSTLTLWNIPDQSPFWNHKVRGDDVPSSITFVDDGIVIGRRNGTVFQLLSVISKNVLATIKFVNGSQEDPDMFGHVNYDSRVQTLWVANSRRDSLIAFKLGYDTSVGTNGEVKGAYFEQVLEFCGPKPTIHFVILSAEADPTGDEAHAACVAAKVPPGELALVAFSVHSTGVDQILIRKEWFESALASASGKYPAHIAPQALPAPPPVAPPEVKRQQPEVMAIPPRIRTPPSEDVYPEMSREEPRTSDFKGKKPAVTPKSKNVGFKDSDDNGNGNGNGNGKEKKEKTSDAAIIADTALGQALSREIRKSEESLHTRIGRLIGKEMDKQHHRLEDARAHEQAEDFTRQEKILKLISTELTRNTTRVVEMAVKAEVQNSVLPALENITRTEVRAALNENVGTKLGQYVQQSLPIEIEALLVRPDISNHFAGILSNNLNPLIEMFVKESVSKQFIPAYSQQSSAMHQELLHELRNEILSVKKESIAWQNETVRNQESLIRELEHSVRLLSDQVKYLTMNAAAVPAPHHQRQRTADSPVPSVHHQPPQISNQSHLRQQPAVSHGHSYSPQSHAQYQPSPPVQSQWFSSAIAAPQASHPLAPPPPPQQRASPAPISEEWDDTYLAVLGTQDPRQLRELLSRSNPEVIMPLNGPGPLSQAVILTLLHRLAAVVGESPPHDEIFKQSLWWLQRTASALNTNDPLISPYIARVVPNVQQMLNTTKSRCAILPGGPQLVDAVRSISDIQDTLSRKPI</sequence>
<feature type="compositionally biased region" description="Basic and acidic residues" evidence="7">
    <location>
        <begin position="740"/>
        <end position="752"/>
    </location>
</feature>
<dbReference type="Gene3D" id="1.10.220.100">
    <property type="entry name" value="conserved c-terminal region of ge- 1"/>
    <property type="match status" value="1"/>
</dbReference>
<feature type="compositionally biased region" description="Low complexity" evidence="7">
    <location>
        <begin position="231"/>
        <end position="245"/>
    </location>
</feature>
<evidence type="ECO:0008006" key="10">
    <source>
        <dbReference type="Google" id="ProtNLM"/>
    </source>
</evidence>
<evidence type="ECO:0000313" key="8">
    <source>
        <dbReference type="EMBL" id="KZP23581.1"/>
    </source>
</evidence>
<dbReference type="PANTHER" id="PTHR15598">
    <property type="entry name" value="ENHANCER OF MRNA-DECAPPING PROTEIN 4"/>
    <property type="match status" value="1"/>
</dbReference>
<comment type="subcellular location">
    <subcellularLocation>
        <location evidence="1">Cytoplasm</location>
        <location evidence="1">P-body</location>
    </subcellularLocation>
</comment>
<reference evidence="8 9" key="1">
    <citation type="journal article" date="2016" name="Mol. Biol. Evol.">
        <title>Comparative Genomics of Early-Diverging Mushroom-Forming Fungi Provides Insights into the Origins of Lignocellulose Decay Capabilities.</title>
        <authorList>
            <person name="Nagy L.G."/>
            <person name="Riley R."/>
            <person name="Tritt A."/>
            <person name="Adam C."/>
            <person name="Daum C."/>
            <person name="Floudas D."/>
            <person name="Sun H."/>
            <person name="Yadav J.S."/>
            <person name="Pangilinan J."/>
            <person name="Larsson K.H."/>
            <person name="Matsuura K."/>
            <person name="Barry K."/>
            <person name="Labutti K."/>
            <person name="Kuo R."/>
            <person name="Ohm R.A."/>
            <person name="Bhattacharya S.S."/>
            <person name="Shirouzu T."/>
            <person name="Yoshinaga Y."/>
            <person name="Martin F.M."/>
            <person name="Grigoriev I.V."/>
            <person name="Hibbett D.S."/>
        </authorList>
    </citation>
    <scope>NUCLEOTIDE SEQUENCE [LARGE SCALE GENOMIC DNA]</scope>
    <source>
        <strain evidence="8 9">CBS 109695</strain>
    </source>
</reference>
<keyword evidence="4" id="KW-0853">WD repeat</keyword>
<feature type="compositionally biased region" description="Pro residues" evidence="7">
    <location>
        <begin position="51"/>
        <end position="73"/>
    </location>
</feature>
<feature type="compositionally biased region" description="Low complexity" evidence="7">
    <location>
        <begin position="285"/>
        <end position="294"/>
    </location>
</feature>
<keyword evidence="6" id="KW-0175">Coiled coil</keyword>
<protein>
    <recommendedName>
        <fullName evidence="10">Enhancer of mRNA-decapping protein 4 WD40 repeat region domain-containing protein</fullName>
    </recommendedName>
</protein>
<evidence type="ECO:0000256" key="4">
    <source>
        <dbReference type="ARBA" id="ARBA00022574"/>
    </source>
</evidence>
<comment type="similarity">
    <text evidence="2">Belongs to the WD repeat EDC4 family.</text>
</comment>
<dbReference type="InterPro" id="IPR045152">
    <property type="entry name" value="EDC4-like"/>
</dbReference>
<feature type="compositionally biased region" description="Low complexity" evidence="7">
    <location>
        <begin position="253"/>
        <end position="262"/>
    </location>
</feature>
<dbReference type="GO" id="GO:0031087">
    <property type="term" value="P:deadenylation-independent decapping of nuclear-transcribed mRNA"/>
    <property type="evidence" value="ECO:0007669"/>
    <property type="project" value="InterPro"/>
</dbReference>
<feature type="coiled-coil region" evidence="6">
    <location>
        <begin position="968"/>
        <end position="1010"/>
    </location>
</feature>